<dbReference type="PROSITE" id="PS51186">
    <property type="entry name" value="GNAT"/>
    <property type="match status" value="1"/>
</dbReference>
<feature type="domain" description="N-acetyltransferase" evidence="1">
    <location>
        <begin position="8"/>
        <end position="133"/>
    </location>
</feature>
<accession>Q47ZZ0</accession>
<dbReference type="InterPro" id="IPR000182">
    <property type="entry name" value="GNAT_dom"/>
</dbReference>
<evidence type="ECO:0000313" key="3">
    <source>
        <dbReference type="Proteomes" id="UP000000547"/>
    </source>
</evidence>
<dbReference type="PANTHER" id="PTHR43233:SF1">
    <property type="entry name" value="FAMILY N-ACETYLTRANSFERASE, PUTATIVE (AFU_ORTHOLOGUE AFUA_6G03350)-RELATED"/>
    <property type="match status" value="1"/>
</dbReference>
<dbReference type="Gene3D" id="3.40.630.30">
    <property type="match status" value="1"/>
</dbReference>
<dbReference type="KEGG" id="cps:CPS_2929"/>
<evidence type="ECO:0000313" key="2">
    <source>
        <dbReference type="EMBL" id="AAZ24310.1"/>
    </source>
</evidence>
<keyword evidence="2" id="KW-0808">Transferase</keyword>
<proteinExistence type="predicted"/>
<gene>
    <name evidence="2" type="ordered locus">CPS_2929</name>
</gene>
<dbReference type="SUPFAM" id="SSF55729">
    <property type="entry name" value="Acyl-CoA N-acyltransferases (Nat)"/>
    <property type="match status" value="1"/>
</dbReference>
<name>Q47ZZ0_COLP3</name>
<dbReference type="InterPro" id="IPR053144">
    <property type="entry name" value="Acetyltransferase_Butenolide"/>
</dbReference>
<dbReference type="Pfam" id="PF13508">
    <property type="entry name" value="Acetyltransf_7"/>
    <property type="match status" value="1"/>
</dbReference>
<dbReference type="RefSeq" id="WP_011043721.1">
    <property type="nucleotide sequence ID" value="NC_003910.7"/>
</dbReference>
<sequence length="133" mass="15416">MYSKGNYYIYDDRNKVQFDEVKSLLKQSYWASDRDVETIQISIKNSICFSLFHNKIQVGFGRVVTDFASVAYISDVIIDSEHRSEGLGKWLVDTIVNDPRWKSKFQLLVTDDAHSLYEKFGFSSSHKLMSTKV</sequence>
<dbReference type="AlphaFoldDB" id="Q47ZZ0"/>
<dbReference type="STRING" id="167879.CPS_2929"/>
<dbReference type="InterPro" id="IPR016181">
    <property type="entry name" value="Acyl_CoA_acyltransferase"/>
</dbReference>
<dbReference type="HOGENOM" id="CLU_086503_2_1_6"/>
<protein>
    <submittedName>
        <fullName evidence="2">Acetyltransferase, GNAT family</fullName>
    </submittedName>
</protein>
<dbReference type="CDD" id="cd04301">
    <property type="entry name" value="NAT_SF"/>
    <property type="match status" value="1"/>
</dbReference>
<reference evidence="2" key="1">
    <citation type="journal article" date="2005" name="Proc. Natl. Acad. Sci. U.S.A.">
        <title>The psychrophilic lifestyle as revealed by the genome sequence of Colwellia psychrerythraea 34H through genomic and proteomic analyses.</title>
        <authorList>
            <person name="Methe B.A."/>
            <person name="Nelson K.E."/>
            <person name="Deming J.W."/>
            <person name="Momen B."/>
            <person name="Melamud E."/>
            <person name="Zhang X."/>
            <person name="Moult J."/>
            <person name="Madupu R."/>
            <person name="Nelson W.C."/>
            <person name="Dodson R.J."/>
            <person name="Brinkac L.M."/>
            <person name="Daugherty S.C."/>
            <person name="Durkin A.S."/>
            <person name="DeBoy R.T."/>
            <person name="Kolonay J.F."/>
            <person name="Sullivan S.A."/>
            <person name="Zhou L."/>
            <person name="Davidsen T.M."/>
            <person name="Wu M."/>
            <person name="Huston A.L."/>
            <person name="Lewis M."/>
            <person name="Weaver B."/>
            <person name="Weidman J.F."/>
            <person name="Khouri H."/>
            <person name="Utterback T.R."/>
            <person name="Feldblyum T.V."/>
            <person name="Fraser C.M."/>
        </authorList>
    </citation>
    <scope>NUCLEOTIDE SEQUENCE [LARGE SCALE GENOMIC DNA]</scope>
    <source>
        <strain evidence="2">34H</strain>
    </source>
</reference>
<organism evidence="2 3">
    <name type="scientific">Colwellia psychrerythraea (strain 34H / ATCC BAA-681)</name>
    <name type="common">Vibrio psychroerythus</name>
    <dbReference type="NCBI Taxonomy" id="167879"/>
    <lineage>
        <taxon>Bacteria</taxon>
        <taxon>Pseudomonadati</taxon>
        <taxon>Pseudomonadota</taxon>
        <taxon>Gammaproteobacteria</taxon>
        <taxon>Alteromonadales</taxon>
        <taxon>Colwelliaceae</taxon>
        <taxon>Colwellia</taxon>
    </lineage>
</organism>
<dbReference type="GO" id="GO:0016747">
    <property type="term" value="F:acyltransferase activity, transferring groups other than amino-acyl groups"/>
    <property type="evidence" value="ECO:0007669"/>
    <property type="project" value="InterPro"/>
</dbReference>
<dbReference type="PANTHER" id="PTHR43233">
    <property type="entry name" value="FAMILY N-ACETYLTRANSFERASE, PUTATIVE (AFU_ORTHOLOGUE AFUA_6G03350)-RELATED"/>
    <property type="match status" value="1"/>
</dbReference>
<evidence type="ECO:0000259" key="1">
    <source>
        <dbReference type="PROSITE" id="PS51186"/>
    </source>
</evidence>
<dbReference type="EMBL" id="CP000083">
    <property type="protein sequence ID" value="AAZ24310.1"/>
    <property type="molecule type" value="Genomic_DNA"/>
</dbReference>
<dbReference type="Proteomes" id="UP000000547">
    <property type="component" value="Chromosome"/>
</dbReference>